<dbReference type="AlphaFoldDB" id="A0A4V6T5A6"/>
<dbReference type="GO" id="GO:0006281">
    <property type="term" value="P:DNA repair"/>
    <property type="evidence" value="ECO:0007669"/>
    <property type="project" value="TreeGrafter"/>
</dbReference>
<reference evidence="1 2" key="1">
    <citation type="journal article" date="2019" name="Nat. Ecol. Evol.">
        <title>Megaphylogeny resolves global patterns of mushroom evolution.</title>
        <authorList>
            <person name="Varga T."/>
            <person name="Krizsan K."/>
            <person name="Foldi C."/>
            <person name="Dima B."/>
            <person name="Sanchez-Garcia M."/>
            <person name="Sanchez-Ramirez S."/>
            <person name="Szollosi G.J."/>
            <person name="Szarkandi J.G."/>
            <person name="Papp V."/>
            <person name="Albert L."/>
            <person name="Andreopoulos W."/>
            <person name="Angelini C."/>
            <person name="Antonin V."/>
            <person name="Barry K.W."/>
            <person name="Bougher N.L."/>
            <person name="Buchanan P."/>
            <person name="Buyck B."/>
            <person name="Bense V."/>
            <person name="Catcheside P."/>
            <person name="Chovatia M."/>
            <person name="Cooper J."/>
            <person name="Damon W."/>
            <person name="Desjardin D."/>
            <person name="Finy P."/>
            <person name="Geml J."/>
            <person name="Haridas S."/>
            <person name="Hughes K."/>
            <person name="Justo A."/>
            <person name="Karasinski D."/>
            <person name="Kautmanova I."/>
            <person name="Kiss B."/>
            <person name="Kocsube S."/>
            <person name="Kotiranta H."/>
            <person name="LaButti K.M."/>
            <person name="Lechner B.E."/>
            <person name="Liimatainen K."/>
            <person name="Lipzen A."/>
            <person name="Lukacs Z."/>
            <person name="Mihaltcheva S."/>
            <person name="Morgado L.N."/>
            <person name="Niskanen T."/>
            <person name="Noordeloos M.E."/>
            <person name="Ohm R.A."/>
            <person name="Ortiz-Santana B."/>
            <person name="Ovrebo C."/>
            <person name="Racz N."/>
            <person name="Riley R."/>
            <person name="Savchenko A."/>
            <person name="Shiryaev A."/>
            <person name="Soop K."/>
            <person name="Spirin V."/>
            <person name="Szebenyi C."/>
            <person name="Tomsovsky M."/>
            <person name="Tulloss R.E."/>
            <person name="Uehling J."/>
            <person name="Grigoriev I.V."/>
            <person name="Vagvolgyi C."/>
            <person name="Papp T."/>
            <person name="Martin F.M."/>
            <person name="Miettinen O."/>
            <person name="Hibbett D.S."/>
            <person name="Nagy L.G."/>
        </authorList>
    </citation>
    <scope>NUCLEOTIDE SEQUENCE [LARGE SCALE GENOMIC DNA]</scope>
    <source>
        <strain evidence="1 2">CBS 962.96</strain>
    </source>
</reference>
<accession>A0A4V6T5A6</accession>
<feature type="non-terminal residue" evidence="1">
    <location>
        <position position="1"/>
    </location>
</feature>
<dbReference type="GO" id="GO:0046403">
    <property type="term" value="F:polynucleotide 3'-phosphatase activity"/>
    <property type="evidence" value="ECO:0007669"/>
    <property type="project" value="TreeGrafter"/>
</dbReference>
<dbReference type="PANTHER" id="PTHR12083:SF9">
    <property type="entry name" value="BIFUNCTIONAL POLYNUCLEOTIDE PHOSPHATASE_KINASE"/>
    <property type="match status" value="1"/>
</dbReference>
<organism evidence="1 2">
    <name type="scientific">Dendrothele bispora (strain CBS 962.96)</name>
    <dbReference type="NCBI Taxonomy" id="1314807"/>
    <lineage>
        <taxon>Eukaryota</taxon>
        <taxon>Fungi</taxon>
        <taxon>Dikarya</taxon>
        <taxon>Basidiomycota</taxon>
        <taxon>Agaricomycotina</taxon>
        <taxon>Agaricomycetes</taxon>
        <taxon>Agaricomycetidae</taxon>
        <taxon>Agaricales</taxon>
        <taxon>Agaricales incertae sedis</taxon>
        <taxon>Dendrothele</taxon>
    </lineage>
</organism>
<name>A0A4V6T5A6_DENBC</name>
<protein>
    <submittedName>
        <fullName evidence="1">P-loop containing nucleoside triphosphate hydrolase protein</fullName>
    </submittedName>
</protein>
<dbReference type="PANTHER" id="PTHR12083">
    <property type="entry name" value="BIFUNCTIONAL POLYNUCLEOTIDE PHOSPHATASE/KINASE"/>
    <property type="match status" value="1"/>
</dbReference>
<dbReference type="GO" id="GO:0003690">
    <property type="term" value="F:double-stranded DNA binding"/>
    <property type="evidence" value="ECO:0007669"/>
    <property type="project" value="TreeGrafter"/>
</dbReference>
<dbReference type="InterPro" id="IPR027417">
    <property type="entry name" value="P-loop_NTPase"/>
</dbReference>
<feature type="non-terminal residue" evidence="1">
    <location>
        <position position="167"/>
    </location>
</feature>
<dbReference type="Proteomes" id="UP000297245">
    <property type="component" value="Unassembled WGS sequence"/>
</dbReference>
<dbReference type="OrthoDB" id="3512845at2759"/>
<gene>
    <name evidence="1" type="ORF">K435DRAFT_596737</name>
</gene>
<dbReference type="Pfam" id="PF13671">
    <property type="entry name" value="AAA_33"/>
    <property type="match status" value="1"/>
</dbReference>
<evidence type="ECO:0000313" key="1">
    <source>
        <dbReference type="EMBL" id="THU91505.1"/>
    </source>
</evidence>
<dbReference type="SUPFAM" id="SSF52540">
    <property type="entry name" value="P-loop containing nucleoside triphosphate hydrolases"/>
    <property type="match status" value="1"/>
</dbReference>
<proteinExistence type="predicted"/>
<dbReference type="PIRSF" id="PIRSF037081">
    <property type="entry name" value="P-loop_All4644_prd"/>
    <property type="match status" value="1"/>
</dbReference>
<dbReference type="EMBL" id="ML179304">
    <property type="protein sequence ID" value="THU91505.1"/>
    <property type="molecule type" value="Genomic_DNA"/>
</dbReference>
<evidence type="ECO:0000313" key="2">
    <source>
        <dbReference type="Proteomes" id="UP000297245"/>
    </source>
</evidence>
<dbReference type="InterPro" id="IPR017101">
    <property type="entry name" value="P-loop_ATP/GTP-bd_All4644_prd"/>
</dbReference>
<dbReference type="Gene3D" id="3.40.50.300">
    <property type="entry name" value="P-loop containing nucleotide triphosphate hydrolases"/>
    <property type="match status" value="1"/>
</dbReference>
<sequence length="167" mass="18975">EERVVLILVGLIGSGKSTFATSLEKHLPNFVRCNQDELGDRRSVEDLARASLSQGLSVCVDRTNFNPAQRRYWINIAHEFPGTLVWVIVFDTPYEECARRLQQRTSHPTIKTPEQGMSVLARFASDFQAPVADEGFDRMIYFHTSEQTQPEYSQSQIAAVLQKIRDS</sequence>
<dbReference type="GO" id="GO:0046404">
    <property type="term" value="F:ATP-dependent polydeoxyribonucleotide 5'-hydroxyl-kinase activity"/>
    <property type="evidence" value="ECO:0007669"/>
    <property type="project" value="TreeGrafter"/>
</dbReference>
<keyword evidence="1" id="KW-0378">Hydrolase</keyword>
<keyword evidence="2" id="KW-1185">Reference proteome</keyword>